<evidence type="ECO:0000313" key="1">
    <source>
        <dbReference type="EMBL" id="KAK0422999.1"/>
    </source>
</evidence>
<comment type="caution">
    <text evidence="1">The sequence shown here is derived from an EMBL/GenBank/DDBJ whole genome shotgun (WGS) entry which is preliminary data.</text>
</comment>
<organism evidence="1 2">
    <name type="scientific">Steinernema hermaphroditum</name>
    <dbReference type="NCBI Taxonomy" id="289476"/>
    <lineage>
        <taxon>Eukaryota</taxon>
        <taxon>Metazoa</taxon>
        <taxon>Ecdysozoa</taxon>
        <taxon>Nematoda</taxon>
        <taxon>Chromadorea</taxon>
        <taxon>Rhabditida</taxon>
        <taxon>Tylenchina</taxon>
        <taxon>Panagrolaimomorpha</taxon>
        <taxon>Strongyloidoidea</taxon>
        <taxon>Steinernematidae</taxon>
        <taxon>Steinernema</taxon>
    </lineage>
</organism>
<protein>
    <submittedName>
        <fullName evidence="1">Uncharacterized protein</fullName>
    </submittedName>
</protein>
<dbReference type="EMBL" id="JAUCMV010000001">
    <property type="protein sequence ID" value="KAK0422999.1"/>
    <property type="molecule type" value="Genomic_DNA"/>
</dbReference>
<sequence>MVNGLVQTTAGFGRRKTVGRTRMWGHQGTVWSPRRNVSVDSKVEADTATDVGNACAIPAMLMPFRQLFVEERNKLEEYEIVLDLIAGVRFRAPLIRVLNQYSHNFFSQQVTNIRRLFLKEVDRSEDYELLVKLIAMENLEECEIHNFDRKLNFIAVEACVEKWKANEQFRFRFASSGAYSKQEIEPLFGEADEDGYYALIVEGRTSRYVGLQLDLPWRKERCMSCGTWRFE</sequence>
<name>A0AA39IGU7_9BILA</name>
<keyword evidence="2" id="KW-1185">Reference proteome</keyword>
<reference evidence="1" key="1">
    <citation type="submission" date="2023-06" db="EMBL/GenBank/DDBJ databases">
        <title>Genomic analysis of the entomopathogenic nematode Steinernema hermaphroditum.</title>
        <authorList>
            <person name="Schwarz E.M."/>
            <person name="Heppert J.K."/>
            <person name="Baniya A."/>
            <person name="Schwartz H.T."/>
            <person name="Tan C.-H."/>
            <person name="Antoshechkin I."/>
            <person name="Sternberg P.W."/>
            <person name="Goodrich-Blair H."/>
            <person name="Dillman A.R."/>
        </authorList>
    </citation>
    <scope>NUCLEOTIDE SEQUENCE</scope>
    <source>
        <strain evidence="1">PS9179</strain>
        <tissue evidence="1">Whole animal</tissue>
    </source>
</reference>
<dbReference type="Proteomes" id="UP001175271">
    <property type="component" value="Unassembled WGS sequence"/>
</dbReference>
<accession>A0AA39IGU7</accession>
<dbReference type="AlphaFoldDB" id="A0AA39IGU7"/>
<proteinExistence type="predicted"/>
<evidence type="ECO:0000313" key="2">
    <source>
        <dbReference type="Proteomes" id="UP001175271"/>
    </source>
</evidence>
<gene>
    <name evidence="1" type="ORF">QR680_007917</name>
</gene>